<feature type="region of interest" description="Disordered" evidence="1">
    <location>
        <begin position="51"/>
        <end position="133"/>
    </location>
</feature>
<feature type="signal peptide" evidence="2">
    <location>
        <begin position="1"/>
        <end position="30"/>
    </location>
</feature>
<feature type="compositionally biased region" description="Low complexity" evidence="1">
    <location>
        <begin position="86"/>
        <end position="119"/>
    </location>
</feature>
<name>A0A7Y9J8Y7_9PSEU</name>
<evidence type="ECO:0000313" key="4">
    <source>
        <dbReference type="EMBL" id="NYD38934.1"/>
    </source>
</evidence>
<dbReference type="AlphaFoldDB" id="A0A7Y9J8Y7"/>
<dbReference type="RefSeq" id="WP_343054349.1">
    <property type="nucleotide sequence ID" value="NZ_BAABHP010000019.1"/>
</dbReference>
<keyword evidence="5" id="KW-1185">Reference proteome</keyword>
<dbReference type="Pfam" id="PF05901">
    <property type="entry name" value="Excalibur"/>
    <property type="match status" value="1"/>
</dbReference>
<evidence type="ECO:0000256" key="1">
    <source>
        <dbReference type="SAM" id="MobiDB-lite"/>
    </source>
</evidence>
<proteinExistence type="predicted"/>
<keyword evidence="2" id="KW-0732">Signal</keyword>
<feature type="domain" description="Excalibur calcium-binding" evidence="3">
    <location>
        <begin position="276"/>
        <end position="309"/>
    </location>
</feature>
<evidence type="ECO:0000313" key="5">
    <source>
        <dbReference type="Proteomes" id="UP000535890"/>
    </source>
</evidence>
<feature type="chain" id="PRO_5031208471" description="Excalibur calcium-binding domain-containing protein" evidence="2">
    <location>
        <begin position="31"/>
        <end position="371"/>
    </location>
</feature>
<reference evidence="4 5" key="1">
    <citation type="submission" date="2020-07" db="EMBL/GenBank/DDBJ databases">
        <title>Sequencing the genomes of 1000 actinobacteria strains.</title>
        <authorList>
            <person name="Klenk H.-P."/>
        </authorList>
    </citation>
    <scope>NUCLEOTIDE SEQUENCE [LARGE SCALE GENOMIC DNA]</scope>
    <source>
        <strain evidence="4 5">DSM 45772</strain>
    </source>
</reference>
<accession>A0A7Y9J8Y7</accession>
<dbReference type="EMBL" id="JACCBN010000001">
    <property type="protein sequence ID" value="NYD38934.1"/>
    <property type="molecule type" value="Genomic_DNA"/>
</dbReference>
<evidence type="ECO:0000259" key="3">
    <source>
        <dbReference type="Pfam" id="PF05901"/>
    </source>
</evidence>
<dbReference type="InterPro" id="IPR008613">
    <property type="entry name" value="Excalibur_Ca-bd_domain"/>
</dbReference>
<gene>
    <name evidence="4" type="ORF">BJ983_005036</name>
</gene>
<dbReference type="Proteomes" id="UP000535890">
    <property type="component" value="Unassembled WGS sequence"/>
</dbReference>
<comment type="caution">
    <text evidence="4">The sequence shown here is derived from an EMBL/GenBank/DDBJ whole genome shotgun (WGS) entry which is preliminary data.</text>
</comment>
<sequence length="371" mass="36951">MRSGRATRTAAVLMAGLVGAAVLAPGMAFAQDTQDTCTPAGGTVNASGECVFPSSTGSGPADSGSNADSGGSSGETIVVTPPPSTPSTSGSTVPDGTDTGTGSADATTTDATPTGTTPAEVTVPESGDADAAQKQAAAAVPTISPAQVTTSLQNLTGLDLASGLPIADALKDLPTGNLDLGDLTIPDFPSSGSFSSPRDACLFLASKVTVDDGQAGAIGQQFASFCGALPGSFDPSTGYGSLPDLVAALDELCHGLENTHHYGYHLHDGYGRDDINCDEVTGDQAQAIYEADRSDPNNLDGDNDGIACEDNPRDYETVTADYDGYPQGGVATGDSAPGLAPGTAAALAGLGVASLAGATRRREEDEDEVRA</sequence>
<feature type="compositionally biased region" description="Low complexity" evidence="1">
    <location>
        <begin position="57"/>
        <end position="70"/>
    </location>
</feature>
<evidence type="ECO:0000256" key="2">
    <source>
        <dbReference type="SAM" id="SignalP"/>
    </source>
</evidence>
<organism evidence="4 5">
    <name type="scientific">Actinomycetospora corticicola</name>
    <dbReference type="NCBI Taxonomy" id="663602"/>
    <lineage>
        <taxon>Bacteria</taxon>
        <taxon>Bacillati</taxon>
        <taxon>Actinomycetota</taxon>
        <taxon>Actinomycetes</taxon>
        <taxon>Pseudonocardiales</taxon>
        <taxon>Pseudonocardiaceae</taxon>
        <taxon>Actinomycetospora</taxon>
    </lineage>
</organism>
<protein>
    <recommendedName>
        <fullName evidence="3">Excalibur calcium-binding domain-containing protein</fullName>
    </recommendedName>
</protein>